<feature type="non-terminal residue" evidence="4">
    <location>
        <position position="1"/>
    </location>
</feature>
<evidence type="ECO:0000256" key="1">
    <source>
        <dbReference type="ARBA" id="ARBA00006996"/>
    </source>
</evidence>
<dbReference type="PANTHER" id="PTHR10024">
    <property type="entry name" value="SYNAPTOTAGMIN"/>
    <property type="match status" value="1"/>
</dbReference>
<dbReference type="Gene3D" id="2.60.40.150">
    <property type="entry name" value="C2 domain"/>
    <property type="match status" value="2"/>
</dbReference>
<dbReference type="GO" id="GO:0030276">
    <property type="term" value="F:clathrin binding"/>
    <property type="evidence" value="ECO:0007669"/>
    <property type="project" value="TreeGrafter"/>
</dbReference>
<dbReference type="InterPro" id="IPR035892">
    <property type="entry name" value="C2_domain_sf"/>
</dbReference>
<feature type="domain" description="C2" evidence="3">
    <location>
        <begin position="265"/>
        <end position="396"/>
    </location>
</feature>
<dbReference type="GO" id="GO:0048791">
    <property type="term" value="P:calcium ion-regulated exocytosis of neurotransmitter"/>
    <property type="evidence" value="ECO:0007669"/>
    <property type="project" value="TreeGrafter"/>
</dbReference>
<comment type="similarity">
    <text evidence="1">Belongs to the synaptotagmin family.</text>
</comment>
<dbReference type="GO" id="GO:0030672">
    <property type="term" value="C:synaptic vesicle membrane"/>
    <property type="evidence" value="ECO:0007669"/>
    <property type="project" value="TreeGrafter"/>
</dbReference>
<dbReference type="GO" id="GO:0001786">
    <property type="term" value="F:phosphatidylserine binding"/>
    <property type="evidence" value="ECO:0007669"/>
    <property type="project" value="TreeGrafter"/>
</dbReference>
<reference evidence="4 5" key="1">
    <citation type="submission" date="2019-09" db="EMBL/GenBank/DDBJ databases">
        <title>Bird 10,000 Genomes (B10K) Project - Family phase.</title>
        <authorList>
            <person name="Zhang G."/>
        </authorList>
    </citation>
    <scope>NUCLEOTIDE SEQUENCE [LARGE SCALE GENOMIC DNA]</scope>
    <source>
        <strain evidence="4">OUT-0020</strain>
        <tissue evidence="4">Liver</tissue>
    </source>
</reference>
<proteinExistence type="inferred from homology"/>
<keyword evidence="2" id="KW-0472">Membrane</keyword>
<evidence type="ECO:0000313" key="5">
    <source>
        <dbReference type="Proteomes" id="UP000578766"/>
    </source>
</evidence>
<dbReference type="AlphaFoldDB" id="A0A7L3RS11"/>
<dbReference type="SUPFAM" id="SSF49562">
    <property type="entry name" value="C2 domain (Calcium/lipid-binding domain, CaLB)"/>
    <property type="match status" value="2"/>
</dbReference>
<dbReference type="Proteomes" id="UP000578766">
    <property type="component" value="Unassembled WGS sequence"/>
</dbReference>
<feature type="transmembrane region" description="Helical" evidence="2">
    <location>
        <begin position="29"/>
        <end position="53"/>
    </location>
</feature>
<dbReference type="InterPro" id="IPR000008">
    <property type="entry name" value="C2_dom"/>
</dbReference>
<sequence>EEQDTIQKSSVMLDLHSSRMMPFSNTWKYGILALAILFLLVALTILTCQVCQLQKCNRTRKKKRCHSRGWVRMKALNGIWGKKTPPLLHDAAKQSNADIKASTLMLGRSQELRTEDFSSTSSDLGLLPRSRGTLKFSLLYCRERCELLLTGLEAWGLPSRGCAESAIRVRLLRHIPSHIPGLQCMVQEWKSQVVKNCCRPAFGDHFVFSLQDAEVEKSTLKLEVQRFDKYSRNAVLGEVRVTLSELKASQSLVLCKELQKTTKDVVGEVLVSLKCLPISQRIEVGLLKAKTTSPRSTAEKNVYARIDVSCRRHREKHQKSRPRAHTPLIIFNETFFFHMPEPPAWDCTVLISIYEVDSDSRHLIGQATLGRRRANEAADHWGLMIKSIQQPVAKWHPLLI</sequence>
<dbReference type="GO" id="GO:0005509">
    <property type="term" value="F:calcium ion binding"/>
    <property type="evidence" value="ECO:0007669"/>
    <property type="project" value="TreeGrafter"/>
</dbReference>
<evidence type="ECO:0000313" key="4">
    <source>
        <dbReference type="EMBL" id="NXV16941.1"/>
    </source>
</evidence>
<feature type="non-terminal residue" evidence="4">
    <location>
        <position position="400"/>
    </location>
</feature>
<protein>
    <submittedName>
        <fullName evidence="4">SYT11 protein</fullName>
    </submittedName>
</protein>
<dbReference type="Pfam" id="PF00168">
    <property type="entry name" value="C2"/>
    <property type="match status" value="2"/>
</dbReference>
<dbReference type="GO" id="GO:0048488">
    <property type="term" value="P:synaptic vesicle endocytosis"/>
    <property type="evidence" value="ECO:0007669"/>
    <property type="project" value="TreeGrafter"/>
</dbReference>
<dbReference type="GO" id="GO:0005886">
    <property type="term" value="C:plasma membrane"/>
    <property type="evidence" value="ECO:0007669"/>
    <property type="project" value="TreeGrafter"/>
</dbReference>
<dbReference type="EMBL" id="VZUD01000069">
    <property type="protein sequence ID" value="NXV16941.1"/>
    <property type="molecule type" value="Genomic_DNA"/>
</dbReference>
<dbReference type="GO" id="GO:0031045">
    <property type="term" value="C:dense core granule"/>
    <property type="evidence" value="ECO:0007669"/>
    <property type="project" value="TreeGrafter"/>
</dbReference>
<dbReference type="PANTHER" id="PTHR10024:SF175">
    <property type="entry name" value="C2 DOMAIN-CONTAINING PROTEIN"/>
    <property type="match status" value="1"/>
</dbReference>
<name>A0A7L3RS11_CEPGR</name>
<dbReference type="PROSITE" id="PS50004">
    <property type="entry name" value="C2"/>
    <property type="match status" value="2"/>
</dbReference>
<keyword evidence="2" id="KW-1133">Transmembrane helix</keyword>
<feature type="domain" description="C2" evidence="3">
    <location>
        <begin position="130"/>
        <end position="256"/>
    </location>
</feature>
<comment type="caution">
    <text evidence="4">The sequence shown here is derived from an EMBL/GenBank/DDBJ whole genome shotgun (WGS) entry which is preliminary data.</text>
</comment>
<dbReference type="GO" id="GO:0030424">
    <property type="term" value="C:axon"/>
    <property type="evidence" value="ECO:0007669"/>
    <property type="project" value="TreeGrafter"/>
</dbReference>
<evidence type="ECO:0000256" key="2">
    <source>
        <dbReference type="SAM" id="Phobius"/>
    </source>
</evidence>
<dbReference type="GO" id="GO:0000149">
    <property type="term" value="F:SNARE binding"/>
    <property type="evidence" value="ECO:0007669"/>
    <property type="project" value="TreeGrafter"/>
</dbReference>
<organism evidence="4 5">
    <name type="scientific">Cepphus grylle</name>
    <name type="common">Black guillemot</name>
    <name type="synonym">Alca grylle</name>
    <dbReference type="NCBI Taxonomy" id="28697"/>
    <lineage>
        <taxon>Eukaryota</taxon>
        <taxon>Metazoa</taxon>
        <taxon>Chordata</taxon>
        <taxon>Craniata</taxon>
        <taxon>Vertebrata</taxon>
        <taxon>Euteleostomi</taxon>
        <taxon>Archelosauria</taxon>
        <taxon>Archosauria</taxon>
        <taxon>Dinosauria</taxon>
        <taxon>Saurischia</taxon>
        <taxon>Theropoda</taxon>
        <taxon>Coelurosauria</taxon>
        <taxon>Aves</taxon>
        <taxon>Neognathae</taxon>
        <taxon>Neoaves</taxon>
        <taxon>Charadriiformes</taxon>
        <taxon>Alcidae</taxon>
        <taxon>Cepphus</taxon>
    </lineage>
</organism>
<keyword evidence="5" id="KW-1185">Reference proteome</keyword>
<accession>A0A7L3RS11</accession>
<dbReference type="GO" id="GO:0005544">
    <property type="term" value="F:calcium-dependent phospholipid binding"/>
    <property type="evidence" value="ECO:0007669"/>
    <property type="project" value="TreeGrafter"/>
</dbReference>
<gene>
    <name evidence="4" type="primary">Syt11_0</name>
    <name evidence="4" type="ORF">CEPGRY_R15727</name>
</gene>
<keyword evidence="2" id="KW-0812">Transmembrane</keyword>
<dbReference type="FunFam" id="2.60.40.150:FF:000352">
    <property type="entry name" value="Uncharacterized protein"/>
    <property type="match status" value="1"/>
</dbReference>
<dbReference type="SMART" id="SM00239">
    <property type="entry name" value="C2"/>
    <property type="match status" value="2"/>
</dbReference>
<evidence type="ECO:0000259" key="3">
    <source>
        <dbReference type="PROSITE" id="PS50004"/>
    </source>
</evidence>